<name>A0AB34X0C8_9ACTO</name>
<accession>A0AB34X0C8</accession>
<sequence>MKRYILMFFHSASLKFTPLNAIKSCPLTPEGSELPLRLRAPFPLAIPVQKIPCFKQEKSPYLQLGQLIIGVAAALAQVSCLR</sequence>
<dbReference type="Proteomes" id="UP000070572">
    <property type="component" value="Unassembled WGS sequence"/>
</dbReference>
<dbReference type="EMBL" id="LSDN01000008">
    <property type="protein sequence ID" value="KXB81503.1"/>
    <property type="molecule type" value="Genomic_DNA"/>
</dbReference>
<protein>
    <submittedName>
        <fullName evidence="1">Uncharacterized protein</fullName>
    </submittedName>
</protein>
<comment type="caution">
    <text evidence="1">The sequence shown here is derived from an EMBL/GenBank/DDBJ whole genome shotgun (WGS) entry which is preliminary data.</text>
</comment>
<dbReference type="AlphaFoldDB" id="A0AB34X0C8"/>
<proteinExistence type="predicted"/>
<organism evidence="1 2">
    <name type="scientific">Varibaculum cambriense</name>
    <dbReference type="NCBI Taxonomy" id="184870"/>
    <lineage>
        <taxon>Bacteria</taxon>
        <taxon>Bacillati</taxon>
        <taxon>Actinomycetota</taxon>
        <taxon>Actinomycetes</taxon>
        <taxon>Actinomycetales</taxon>
        <taxon>Actinomycetaceae</taxon>
        <taxon>Varibaculum</taxon>
    </lineage>
</organism>
<evidence type="ECO:0000313" key="2">
    <source>
        <dbReference type="Proteomes" id="UP000070572"/>
    </source>
</evidence>
<evidence type="ECO:0000313" key="1">
    <source>
        <dbReference type="EMBL" id="KXB81503.1"/>
    </source>
</evidence>
<gene>
    <name evidence="1" type="ORF">HMPREF1862_00478</name>
</gene>
<reference evidence="1 2" key="1">
    <citation type="submission" date="2016-01" db="EMBL/GenBank/DDBJ databases">
        <authorList>
            <person name="Mitreva M."/>
            <person name="Pepin K.H."/>
            <person name="Mihindukulasuriya K.A."/>
            <person name="Fulton R."/>
            <person name="Fronick C."/>
            <person name="O'Laughlin M."/>
            <person name="Miner T."/>
            <person name="Herter B."/>
            <person name="Rosa B.A."/>
            <person name="Cordes M."/>
            <person name="Tomlinson C."/>
            <person name="Wollam A."/>
            <person name="Palsikar V.B."/>
            <person name="Mardis E.R."/>
            <person name="Wilson R.K."/>
        </authorList>
    </citation>
    <scope>NUCLEOTIDE SEQUENCE [LARGE SCALE GENOMIC DNA]</scope>
    <source>
        <strain evidence="1 2">DNF00696</strain>
    </source>
</reference>